<dbReference type="InterPro" id="IPR058985">
    <property type="entry name" value="Antitox_halobact"/>
</dbReference>
<organism evidence="1 2">
    <name type="scientific">Halopenitus malekzadehii</name>
    <dbReference type="NCBI Taxonomy" id="1267564"/>
    <lineage>
        <taxon>Archaea</taxon>
        <taxon>Methanobacteriati</taxon>
        <taxon>Methanobacteriota</taxon>
        <taxon>Stenosarchaea group</taxon>
        <taxon>Halobacteria</taxon>
        <taxon>Halobacteriales</taxon>
        <taxon>Haloferacaceae</taxon>
        <taxon>Halopenitus</taxon>
    </lineage>
</organism>
<sequence>MATEEKTGERTPLDDVMDDIRRKLVLRVAKADRDEHRDIYDALENE</sequence>
<evidence type="ECO:0000313" key="2">
    <source>
        <dbReference type="Proteomes" id="UP000199215"/>
    </source>
</evidence>
<accession>A0A1H6IFZ2</accession>
<dbReference type="Proteomes" id="UP000199215">
    <property type="component" value="Unassembled WGS sequence"/>
</dbReference>
<dbReference type="OrthoDB" id="190881at2157"/>
<dbReference type="Pfam" id="PF26044">
    <property type="entry name" value="Antitox_halo"/>
    <property type="match status" value="1"/>
</dbReference>
<dbReference type="AlphaFoldDB" id="A0A1H6IFZ2"/>
<dbReference type="RefSeq" id="WP_177167445.1">
    <property type="nucleotide sequence ID" value="NZ_FNWU01000002.1"/>
</dbReference>
<dbReference type="EMBL" id="FNWU01000002">
    <property type="protein sequence ID" value="SEH45842.1"/>
    <property type="molecule type" value="Genomic_DNA"/>
</dbReference>
<protein>
    <submittedName>
        <fullName evidence="1">Uncharacterized protein</fullName>
    </submittedName>
</protein>
<evidence type="ECO:0000313" key="1">
    <source>
        <dbReference type="EMBL" id="SEH45842.1"/>
    </source>
</evidence>
<gene>
    <name evidence="1" type="ORF">SAMN05192561_10281</name>
</gene>
<reference evidence="1 2" key="1">
    <citation type="submission" date="2016-10" db="EMBL/GenBank/DDBJ databases">
        <authorList>
            <person name="de Groot N.N."/>
        </authorList>
    </citation>
    <scope>NUCLEOTIDE SEQUENCE [LARGE SCALE GENOMIC DNA]</scope>
    <source>
        <strain evidence="1 2">IBRC-M10418</strain>
    </source>
</reference>
<keyword evidence="2" id="KW-1185">Reference proteome</keyword>
<name>A0A1H6IFZ2_9EURY</name>
<proteinExistence type="predicted"/>